<evidence type="ECO:0000256" key="2">
    <source>
        <dbReference type="ARBA" id="ARBA00022692"/>
    </source>
</evidence>
<comment type="subcellular location">
    <subcellularLocation>
        <location evidence="1">Membrane</location>
        <topology evidence="1">Multi-pass membrane protein</topology>
    </subcellularLocation>
</comment>
<comment type="caution">
    <text evidence="5">The sequence shown here is derived from an EMBL/GenBank/DDBJ whole genome shotgun (WGS) entry which is preliminary data.</text>
</comment>
<name>A0ABS3FW83_9CYAN</name>
<dbReference type="Pfam" id="PF05128">
    <property type="entry name" value="DUF697"/>
    <property type="match status" value="1"/>
</dbReference>
<dbReference type="RefSeq" id="WP_207089819.1">
    <property type="nucleotide sequence ID" value="NZ_JAFLQW010000535.1"/>
</dbReference>
<keyword evidence="2" id="KW-0812">Transmembrane</keyword>
<accession>A0ABS3FW83</accession>
<dbReference type="InterPro" id="IPR027417">
    <property type="entry name" value="P-loop_NTPase"/>
</dbReference>
<dbReference type="Proteomes" id="UP000664844">
    <property type="component" value="Unassembled WGS sequence"/>
</dbReference>
<dbReference type="EMBL" id="JAFLQW010000535">
    <property type="protein sequence ID" value="MBO0351379.1"/>
    <property type="molecule type" value="Genomic_DNA"/>
</dbReference>
<evidence type="ECO:0000313" key="5">
    <source>
        <dbReference type="EMBL" id="MBO0351379.1"/>
    </source>
</evidence>
<dbReference type="Gene3D" id="3.40.50.300">
    <property type="entry name" value="P-loop containing nucleotide triphosphate hydrolases"/>
    <property type="match status" value="1"/>
</dbReference>
<keyword evidence="4" id="KW-0472">Membrane</keyword>
<evidence type="ECO:0000256" key="3">
    <source>
        <dbReference type="ARBA" id="ARBA00022989"/>
    </source>
</evidence>
<gene>
    <name evidence="5" type="ORF">J0895_20320</name>
</gene>
<organism evidence="5 6">
    <name type="scientific">Phormidium pseudopriestleyi FRX01</name>
    <dbReference type="NCBI Taxonomy" id="1759528"/>
    <lineage>
        <taxon>Bacteria</taxon>
        <taxon>Bacillati</taxon>
        <taxon>Cyanobacteriota</taxon>
        <taxon>Cyanophyceae</taxon>
        <taxon>Oscillatoriophycideae</taxon>
        <taxon>Oscillatoriales</taxon>
        <taxon>Oscillatoriaceae</taxon>
        <taxon>Phormidium</taxon>
    </lineage>
</organism>
<dbReference type="InterPro" id="IPR021147">
    <property type="entry name" value="DUF697"/>
</dbReference>
<dbReference type="CDD" id="cd00882">
    <property type="entry name" value="Ras_like_GTPase"/>
    <property type="match status" value="1"/>
</dbReference>
<reference evidence="5 6" key="1">
    <citation type="submission" date="2021-03" db="EMBL/GenBank/DDBJ databases">
        <title>Metabolic Capacity of the Antarctic Cyanobacterium Phormidium pseudopriestleyi that Sustains Oxygenic Photosynthesis in the Presence of Hydrogen Sulfide.</title>
        <authorList>
            <person name="Lumian J.E."/>
            <person name="Jungblut A.D."/>
            <person name="Dillon M.L."/>
            <person name="Hawes I."/>
            <person name="Doran P.T."/>
            <person name="Mackey T.J."/>
            <person name="Dick G.J."/>
            <person name="Grettenberger C.L."/>
            <person name="Sumner D.Y."/>
        </authorList>
    </citation>
    <scope>NUCLEOTIDE SEQUENCE [LARGE SCALE GENOMIC DNA]</scope>
    <source>
        <strain evidence="5 6">FRX01</strain>
    </source>
</reference>
<keyword evidence="6" id="KW-1185">Reference proteome</keyword>
<protein>
    <submittedName>
        <fullName evidence="5">DUF697 domain-containing protein</fullName>
    </submittedName>
</protein>
<dbReference type="SUPFAM" id="SSF52540">
    <property type="entry name" value="P-loop containing nucleoside triphosphate hydrolases"/>
    <property type="match status" value="1"/>
</dbReference>
<evidence type="ECO:0000313" key="6">
    <source>
        <dbReference type="Proteomes" id="UP000664844"/>
    </source>
</evidence>
<evidence type="ECO:0000256" key="4">
    <source>
        <dbReference type="ARBA" id="ARBA00023136"/>
    </source>
</evidence>
<proteinExistence type="predicted"/>
<evidence type="ECO:0000256" key="1">
    <source>
        <dbReference type="ARBA" id="ARBA00004141"/>
    </source>
</evidence>
<sequence length="512" mass="55461">MAVKLQRPILIGGLGLSFGLWVMESLNHSWGEAGEFGVLGAIAVGTGFWLFKKRSPATIKPIAAESVTPEMLEQAKTKAGLAIAKIEAEAGDAKIIADLRTRLGQLSPDATRNALHLAIAGGKSTGKTTVMQWLQSNWQSQTDKTLTFSEIPALFTARDAEEEFPLQATAAWKQAVAADVVVFLTSGDLTDSEFQAIQQLTIAAVPVLVAWNKKDQTLPEQQAGILQRAIDRLGLTLNPENVVAISVAPNPVKVRQHQSDGTTVETMEQPEPEATALMTRLQEMVAQESQQFMIAQSYRQAIALKSEAQQILNQLRRDRAMPVIEKYQYISAAATFANPVAVLDLLATGAVTTQLIVELGEIYQHPFSFDREKAIASAMGEQLVKLGVVELSTQTISAILKSNAVTYVAGGVVQGISAAYLTRLAGLSLIEYFQAQDVSAESGINLEQLSETLKTVFQQNQRMAFLQGFVKQTVTRLVPESKKSESLTAQVKALQENRIAESVGISNLEPST</sequence>
<keyword evidence="3" id="KW-1133">Transmembrane helix</keyword>